<name>A0A0E9QSL1_ANGAN</name>
<proteinExistence type="predicted"/>
<sequence length="35" mass="4424">MKYYEEAFPFLLFLLQYFKSCKLLLFFFSTKNFKK</sequence>
<accession>A0A0E9QSL1</accession>
<protein>
    <submittedName>
        <fullName evidence="2">Uncharacterized protein</fullName>
    </submittedName>
</protein>
<keyword evidence="1" id="KW-0472">Membrane</keyword>
<evidence type="ECO:0000256" key="1">
    <source>
        <dbReference type="SAM" id="Phobius"/>
    </source>
</evidence>
<dbReference type="AlphaFoldDB" id="A0A0E9QSL1"/>
<feature type="transmembrane region" description="Helical" evidence="1">
    <location>
        <begin position="6"/>
        <end position="28"/>
    </location>
</feature>
<keyword evidence="1" id="KW-1133">Transmembrane helix</keyword>
<dbReference type="EMBL" id="GBXM01088768">
    <property type="protein sequence ID" value="JAH19809.1"/>
    <property type="molecule type" value="Transcribed_RNA"/>
</dbReference>
<evidence type="ECO:0000313" key="2">
    <source>
        <dbReference type="EMBL" id="JAH19809.1"/>
    </source>
</evidence>
<organism evidence="2">
    <name type="scientific">Anguilla anguilla</name>
    <name type="common">European freshwater eel</name>
    <name type="synonym">Muraena anguilla</name>
    <dbReference type="NCBI Taxonomy" id="7936"/>
    <lineage>
        <taxon>Eukaryota</taxon>
        <taxon>Metazoa</taxon>
        <taxon>Chordata</taxon>
        <taxon>Craniata</taxon>
        <taxon>Vertebrata</taxon>
        <taxon>Euteleostomi</taxon>
        <taxon>Actinopterygii</taxon>
        <taxon>Neopterygii</taxon>
        <taxon>Teleostei</taxon>
        <taxon>Anguilliformes</taxon>
        <taxon>Anguillidae</taxon>
        <taxon>Anguilla</taxon>
    </lineage>
</organism>
<reference evidence="2" key="2">
    <citation type="journal article" date="2015" name="Fish Shellfish Immunol.">
        <title>Early steps in the European eel (Anguilla anguilla)-Vibrio vulnificus interaction in the gills: Role of the RtxA13 toxin.</title>
        <authorList>
            <person name="Callol A."/>
            <person name="Pajuelo D."/>
            <person name="Ebbesson L."/>
            <person name="Teles M."/>
            <person name="MacKenzie S."/>
            <person name="Amaro C."/>
        </authorList>
    </citation>
    <scope>NUCLEOTIDE SEQUENCE</scope>
</reference>
<reference evidence="2" key="1">
    <citation type="submission" date="2014-11" db="EMBL/GenBank/DDBJ databases">
        <authorList>
            <person name="Amaro Gonzalez C."/>
        </authorList>
    </citation>
    <scope>NUCLEOTIDE SEQUENCE</scope>
</reference>
<keyword evidence="1" id="KW-0812">Transmembrane</keyword>